<dbReference type="PANTHER" id="PTHR30485">
    <property type="entry name" value="NI/FE-HYDROGENASE 1 B-TYPE CYTOCHROME SUBUNIT"/>
    <property type="match status" value="1"/>
</dbReference>
<evidence type="ECO:0000256" key="5">
    <source>
        <dbReference type="ARBA" id="ARBA00023136"/>
    </source>
</evidence>
<dbReference type="HOGENOM" id="CLU_078451_0_0_4"/>
<dbReference type="SUPFAM" id="SSF81342">
    <property type="entry name" value="Transmembrane di-heme cytochromes"/>
    <property type="match status" value="1"/>
</dbReference>
<comment type="subcellular location">
    <subcellularLocation>
        <location evidence="1">Cell membrane</location>
        <topology evidence="1">Multi-pass membrane protein</topology>
    </subcellularLocation>
</comment>
<evidence type="ECO:0000259" key="7">
    <source>
        <dbReference type="Pfam" id="PF01292"/>
    </source>
</evidence>
<evidence type="ECO:0000256" key="1">
    <source>
        <dbReference type="ARBA" id="ARBA00004651"/>
    </source>
</evidence>
<dbReference type="AlphaFoldDB" id="A1K7Z9"/>
<sequence length="237" mass="24966">MKRVHIWDLPTRLFHWLLAFAILAAYVTGQIGGNYIVWHGRIGLFIVGLVAFRLVWGFIGAPTARFASFVRGFGAIRAYLAGRWHGVGHNPLGALSVLALLGLVGAQAVSGLFANDDISFQGPLAGLVSEAASARLTALHELLQNVLLGVVGLHLAAIVFYVRIKRDNLVRPMLTGWKELGPGLEAQAPSTVARAGRLRPLAFGVALALAVASVYAAAGGWLAEVPASPAPAAAPGW</sequence>
<dbReference type="GO" id="GO:0009055">
    <property type="term" value="F:electron transfer activity"/>
    <property type="evidence" value="ECO:0007669"/>
    <property type="project" value="InterPro"/>
</dbReference>
<dbReference type="eggNOG" id="COG3658">
    <property type="taxonomic scope" value="Bacteria"/>
</dbReference>
<dbReference type="RefSeq" id="WP_011766068.1">
    <property type="nucleotide sequence ID" value="NC_008702.1"/>
</dbReference>
<reference evidence="8 9" key="1">
    <citation type="journal article" date="2006" name="Nat. Biotechnol.">
        <title>Complete genome of the mutualistic, N2-fixing grass endophyte Azoarcus sp. strain BH72.</title>
        <authorList>
            <person name="Krause A."/>
            <person name="Ramakumar A."/>
            <person name="Bartels D."/>
            <person name="Battistoni F."/>
            <person name="Bekel T."/>
            <person name="Boch J."/>
            <person name="Boehm M."/>
            <person name="Friedrich F."/>
            <person name="Hurek T."/>
            <person name="Krause L."/>
            <person name="Linke B."/>
            <person name="McHardy A.C."/>
            <person name="Sarkar A."/>
            <person name="Schneiker S."/>
            <person name="Syed A.A."/>
            <person name="Thauer R."/>
            <person name="Vorhoelter F.-J."/>
            <person name="Weidner S."/>
            <person name="Puehler A."/>
            <person name="Reinhold-Hurek B."/>
            <person name="Kaiser O."/>
            <person name="Goesmann A."/>
        </authorList>
    </citation>
    <scope>NUCLEOTIDE SEQUENCE [LARGE SCALE GENOMIC DNA]</scope>
    <source>
        <strain evidence="8 9">BH72</strain>
    </source>
</reference>
<dbReference type="GO" id="GO:0005886">
    <property type="term" value="C:plasma membrane"/>
    <property type="evidence" value="ECO:0007669"/>
    <property type="project" value="UniProtKB-SubCell"/>
</dbReference>
<gene>
    <name evidence="8" type="ordered locus">azo2337</name>
</gene>
<dbReference type="InterPro" id="IPR016174">
    <property type="entry name" value="Di-haem_cyt_TM"/>
</dbReference>
<dbReference type="Pfam" id="PF01292">
    <property type="entry name" value="Ni_hydr_CYTB"/>
    <property type="match status" value="1"/>
</dbReference>
<evidence type="ECO:0000256" key="4">
    <source>
        <dbReference type="ARBA" id="ARBA00022989"/>
    </source>
</evidence>
<dbReference type="InterPro" id="IPR011577">
    <property type="entry name" value="Cyt_b561_bac/Ni-Hgenase"/>
</dbReference>
<keyword evidence="2" id="KW-1003">Cell membrane</keyword>
<feature type="domain" description="Cytochrome b561 bacterial/Ni-hydrogenase" evidence="7">
    <location>
        <begin position="7"/>
        <end position="176"/>
    </location>
</feature>
<keyword evidence="9" id="KW-1185">Reference proteome</keyword>
<feature type="transmembrane region" description="Helical" evidence="6">
    <location>
        <begin position="201"/>
        <end position="223"/>
    </location>
</feature>
<dbReference type="InterPro" id="IPR051542">
    <property type="entry name" value="Hydrogenase_cytochrome"/>
</dbReference>
<feature type="transmembrane region" description="Helical" evidence="6">
    <location>
        <begin position="142"/>
        <end position="164"/>
    </location>
</feature>
<proteinExistence type="predicted"/>
<dbReference type="KEGG" id="azo:azo2337"/>
<dbReference type="GO" id="GO:0022904">
    <property type="term" value="P:respiratory electron transport chain"/>
    <property type="evidence" value="ECO:0007669"/>
    <property type="project" value="InterPro"/>
</dbReference>
<protein>
    <submittedName>
        <fullName evidence="8">Conserved hypothetical hydrogenase cytochrome b-type subunit</fullName>
    </submittedName>
</protein>
<evidence type="ECO:0000256" key="2">
    <source>
        <dbReference type="ARBA" id="ARBA00022475"/>
    </source>
</evidence>
<dbReference type="GO" id="GO:0020037">
    <property type="term" value="F:heme binding"/>
    <property type="evidence" value="ECO:0007669"/>
    <property type="project" value="TreeGrafter"/>
</dbReference>
<dbReference type="Proteomes" id="UP000002588">
    <property type="component" value="Chromosome"/>
</dbReference>
<name>A1K7Z9_AZOSB</name>
<evidence type="ECO:0000256" key="6">
    <source>
        <dbReference type="SAM" id="Phobius"/>
    </source>
</evidence>
<dbReference type="PANTHER" id="PTHR30485:SF2">
    <property type="entry name" value="BLL0597 PROTEIN"/>
    <property type="match status" value="1"/>
</dbReference>
<keyword evidence="3 6" id="KW-0812">Transmembrane</keyword>
<dbReference type="EMBL" id="AM406670">
    <property type="protein sequence ID" value="CAL94954.1"/>
    <property type="molecule type" value="Genomic_DNA"/>
</dbReference>
<dbReference type="STRING" id="62928.azo2337"/>
<feature type="transmembrane region" description="Helical" evidence="6">
    <location>
        <begin position="92"/>
        <end position="114"/>
    </location>
</feature>
<evidence type="ECO:0000313" key="8">
    <source>
        <dbReference type="EMBL" id="CAL94954.1"/>
    </source>
</evidence>
<dbReference type="Gene3D" id="1.20.950.20">
    <property type="entry name" value="Transmembrane di-heme cytochromes, Chain C"/>
    <property type="match status" value="1"/>
</dbReference>
<organism evidence="8 9">
    <name type="scientific">Azoarcus sp. (strain BH72)</name>
    <dbReference type="NCBI Taxonomy" id="418699"/>
    <lineage>
        <taxon>Bacteria</taxon>
        <taxon>Pseudomonadati</taxon>
        <taxon>Pseudomonadota</taxon>
        <taxon>Betaproteobacteria</taxon>
        <taxon>Rhodocyclales</taxon>
        <taxon>Zoogloeaceae</taxon>
        <taxon>Azoarcus</taxon>
    </lineage>
</organism>
<evidence type="ECO:0000313" key="9">
    <source>
        <dbReference type="Proteomes" id="UP000002588"/>
    </source>
</evidence>
<evidence type="ECO:0000256" key="3">
    <source>
        <dbReference type="ARBA" id="ARBA00022692"/>
    </source>
</evidence>
<keyword evidence="4 6" id="KW-1133">Transmembrane helix</keyword>
<accession>A1K7Z9</accession>
<keyword evidence="5 6" id="KW-0472">Membrane</keyword>
<feature type="transmembrane region" description="Helical" evidence="6">
    <location>
        <begin position="39"/>
        <end position="59"/>
    </location>
</feature>